<evidence type="ECO:0000256" key="1">
    <source>
        <dbReference type="SAM" id="MobiDB-lite"/>
    </source>
</evidence>
<feature type="region of interest" description="Disordered" evidence="1">
    <location>
        <begin position="788"/>
        <end position="926"/>
    </location>
</feature>
<keyword evidence="3" id="KW-1185">Reference proteome</keyword>
<keyword evidence="2" id="KW-0238">DNA-binding</keyword>
<feature type="compositionally biased region" description="Polar residues" evidence="1">
    <location>
        <begin position="125"/>
        <end position="141"/>
    </location>
</feature>
<gene>
    <name evidence="2" type="ORF">CEY00_Acc17356</name>
</gene>
<dbReference type="InParanoid" id="A0A2R6QLI4"/>
<dbReference type="FunCoup" id="A0A2R6QLI4">
    <property type="interactions" value="769"/>
</dbReference>
<dbReference type="Proteomes" id="UP000241394">
    <property type="component" value="Chromosome LG15"/>
</dbReference>
<proteinExistence type="predicted"/>
<accession>A0A2R6QLI4</accession>
<evidence type="ECO:0000313" key="2">
    <source>
        <dbReference type="EMBL" id="PSS10262.1"/>
    </source>
</evidence>
<feature type="compositionally biased region" description="Basic and acidic residues" evidence="1">
    <location>
        <begin position="401"/>
        <end position="420"/>
    </location>
</feature>
<feature type="compositionally biased region" description="Polar residues" evidence="1">
    <location>
        <begin position="804"/>
        <end position="816"/>
    </location>
</feature>
<dbReference type="PANTHER" id="PTHR31008:SF0">
    <property type="entry name" value="CSL1"/>
    <property type="match status" value="1"/>
</dbReference>
<reference evidence="2 3" key="1">
    <citation type="submission" date="2017-07" db="EMBL/GenBank/DDBJ databases">
        <title>An improved, manually edited Actinidia chinensis var. chinensis (kiwifruit) genome highlights the challenges associated with draft genomes and gene prediction in plants.</title>
        <authorList>
            <person name="Pilkington S."/>
            <person name="Crowhurst R."/>
            <person name="Hilario E."/>
            <person name="Nardozza S."/>
            <person name="Fraser L."/>
            <person name="Peng Y."/>
            <person name="Gunaseelan K."/>
            <person name="Simpson R."/>
            <person name="Tahir J."/>
            <person name="Deroles S."/>
            <person name="Templeton K."/>
            <person name="Luo Z."/>
            <person name="Davy M."/>
            <person name="Cheng C."/>
            <person name="Mcneilage M."/>
            <person name="Scaglione D."/>
            <person name="Liu Y."/>
            <person name="Zhang Q."/>
            <person name="Datson P."/>
            <person name="De Silva N."/>
            <person name="Gardiner S."/>
            <person name="Bassett H."/>
            <person name="Chagne D."/>
            <person name="Mccallum J."/>
            <person name="Dzierzon H."/>
            <person name="Deng C."/>
            <person name="Wang Y.-Y."/>
            <person name="Barron N."/>
            <person name="Manako K."/>
            <person name="Bowen J."/>
            <person name="Foster T."/>
            <person name="Erridge Z."/>
            <person name="Tiffin H."/>
            <person name="Waite C."/>
            <person name="Davies K."/>
            <person name="Grierson E."/>
            <person name="Laing W."/>
            <person name="Kirk R."/>
            <person name="Chen X."/>
            <person name="Wood M."/>
            <person name="Montefiori M."/>
            <person name="Brummell D."/>
            <person name="Schwinn K."/>
            <person name="Catanach A."/>
            <person name="Fullerton C."/>
            <person name="Li D."/>
            <person name="Meiyalaghan S."/>
            <person name="Nieuwenhuizen N."/>
            <person name="Read N."/>
            <person name="Prakash R."/>
            <person name="Hunter D."/>
            <person name="Zhang H."/>
            <person name="Mckenzie M."/>
            <person name="Knabel M."/>
            <person name="Harris A."/>
            <person name="Allan A."/>
            <person name="Chen A."/>
            <person name="Janssen B."/>
            <person name="Plunkett B."/>
            <person name="Dwamena C."/>
            <person name="Voogd C."/>
            <person name="Leif D."/>
            <person name="Lafferty D."/>
            <person name="Souleyre E."/>
            <person name="Varkonyi-Gasic E."/>
            <person name="Gambi F."/>
            <person name="Hanley J."/>
            <person name="Yao J.-L."/>
            <person name="Cheung J."/>
            <person name="David K."/>
            <person name="Warren B."/>
            <person name="Marsh K."/>
            <person name="Snowden K."/>
            <person name="Lin-Wang K."/>
            <person name="Brian L."/>
            <person name="Martinez-Sanchez M."/>
            <person name="Wang M."/>
            <person name="Ileperuma N."/>
            <person name="Macnee N."/>
            <person name="Campin R."/>
            <person name="Mcatee P."/>
            <person name="Drummond R."/>
            <person name="Espley R."/>
            <person name="Ireland H."/>
            <person name="Wu R."/>
            <person name="Atkinson R."/>
            <person name="Karunairetnam S."/>
            <person name="Bulley S."/>
            <person name="Chunkath S."/>
            <person name="Hanley Z."/>
            <person name="Storey R."/>
            <person name="Thrimawithana A."/>
            <person name="Thomson S."/>
            <person name="David C."/>
            <person name="Testolin R."/>
        </authorList>
    </citation>
    <scope>NUCLEOTIDE SEQUENCE [LARGE SCALE GENOMIC DNA]</scope>
    <source>
        <strain evidence="3">cv. Red5</strain>
        <tissue evidence="2">Young leaf</tissue>
    </source>
</reference>
<feature type="compositionally biased region" description="Acidic residues" evidence="1">
    <location>
        <begin position="378"/>
        <end position="394"/>
    </location>
</feature>
<dbReference type="EMBL" id="NKQK01000015">
    <property type="protein sequence ID" value="PSS10262.1"/>
    <property type="molecule type" value="Genomic_DNA"/>
</dbReference>
<keyword evidence="2" id="KW-0371">Homeobox</keyword>
<feature type="compositionally biased region" description="Polar residues" evidence="1">
    <location>
        <begin position="908"/>
        <end position="920"/>
    </location>
</feature>
<sequence length="926" mass="102486">MDPESLLDSALFQLTPTRTRCDLVVVCGGKSEKIASGLVEPFLCHLKFAKDQIPKGGYSITLCPPKSDAFWFTKATFQRFVRFVSTPEVLERFARLEKEILQIESSVQPNELANGNVAGQAEEGSLSTANGITKPSTNSSKLKGEIDGTDDVVQEENSKIRLHRLLETRKALLRKEQAMAYARALAAGFELDNVDDLISFADAFGASRLREACTDFKELCKKKLTDGLWMDEVAAMQACSQTDLSFLGNSGIILACDNGLSAGTLVSNGSLDVSSESVLSQINLDSNKDNSMPASDQLPANSAKVQVQMPWPNQIPPYMFNFQGPVQQMPQYQAYPFPGMPPYFQGNMQWPQNMDASIQNQRSSSRKKEKSRNAGPETSEEDEQTESGDSDMGTDSEATAIDDKRQSSTEQLDKKKDRNKSSKTVFIRNINYITSKKRTEEKDRVSCESSVEDELVDEDFLKQKVEDTVGSLEKHHKTSSNNQKRSGSKSLSFVNGANGFSDQELENDRVNNTSEGAKGNQNWDAFQNLLMSEKEPTPNAILDEHFTMKTSIDSVSSNANAVSVNFDSEKVQTRQKSGTDSFVVTERNEVNEGRVNYDDFGSGETPRPSMKRRDYAEEALLFPHRLEESRSISQGMLSDFGKDSSIIKNGSGEDCFIINHSIKSESREVMFYGGYALPSEGDRPQTEVSKKVVPIDDSFMVQSQKSIDDQYDSHWKTDVSLVSDLIGAHQPENGTPDASQNKSMVSFGYEPDDLSVVLTRDSGFESVGVSWSPELDYGVEASFTEADKIPPVVETNDQIEEKSPVNSKNTNNTTKQLKPKGLQGSLAKSKSDVLTKSKKPIPSNRPMIQKSKLEKEEEARKRMEELVFQRQKRIAERTAVSGSPAASKKAPVGSKLASPTPRHDKLRPQSTPQKSPQIKQIGSIKV</sequence>
<feature type="region of interest" description="Disordered" evidence="1">
    <location>
        <begin position="122"/>
        <end position="148"/>
    </location>
</feature>
<reference evidence="3" key="2">
    <citation type="journal article" date="2018" name="BMC Genomics">
        <title>A manually annotated Actinidia chinensis var. chinensis (kiwifruit) genome highlights the challenges associated with draft genomes and gene prediction in plants.</title>
        <authorList>
            <person name="Pilkington S.M."/>
            <person name="Crowhurst R."/>
            <person name="Hilario E."/>
            <person name="Nardozza S."/>
            <person name="Fraser L."/>
            <person name="Peng Y."/>
            <person name="Gunaseelan K."/>
            <person name="Simpson R."/>
            <person name="Tahir J."/>
            <person name="Deroles S.C."/>
            <person name="Templeton K."/>
            <person name="Luo Z."/>
            <person name="Davy M."/>
            <person name="Cheng C."/>
            <person name="McNeilage M."/>
            <person name="Scaglione D."/>
            <person name="Liu Y."/>
            <person name="Zhang Q."/>
            <person name="Datson P."/>
            <person name="De Silva N."/>
            <person name="Gardiner S.E."/>
            <person name="Bassett H."/>
            <person name="Chagne D."/>
            <person name="McCallum J."/>
            <person name="Dzierzon H."/>
            <person name="Deng C."/>
            <person name="Wang Y.Y."/>
            <person name="Barron L."/>
            <person name="Manako K."/>
            <person name="Bowen J."/>
            <person name="Foster T.M."/>
            <person name="Erridge Z.A."/>
            <person name="Tiffin H."/>
            <person name="Waite C.N."/>
            <person name="Davies K.M."/>
            <person name="Grierson E.P."/>
            <person name="Laing W.A."/>
            <person name="Kirk R."/>
            <person name="Chen X."/>
            <person name="Wood M."/>
            <person name="Montefiori M."/>
            <person name="Brummell D.A."/>
            <person name="Schwinn K.E."/>
            <person name="Catanach A."/>
            <person name="Fullerton C."/>
            <person name="Li D."/>
            <person name="Meiyalaghan S."/>
            <person name="Nieuwenhuizen N."/>
            <person name="Read N."/>
            <person name="Prakash R."/>
            <person name="Hunter D."/>
            <person name="Zhang H."/>
            <person name="McKenzie M."/>
            <person name="Knabel M."/>
            <person name="Harris A."/>
            <person name="Allan A.C."/>
            <person name="Gleave A."/>
            <person name="Chen A."/>
            <person name="Janssen B.J."/>
            <person name="Plunkett B."/>
            <person name="Ampomah-Dwamena C."/>
            <person name="Voogd C."/>
            <person name="Leif D."/>
            <person name="Lafferty D."/>
            <person name="Souleyre E.J.F."/>
            <person name="Varkonyi-Gasic E."/>
            <person name="Gambi F."/>
            <person name="Hanley J."/>
            <person name="Yao J.L."/>
            <person name="Cheung J."/>
            <person name="David K.M."/>
            <person name="Warren B."/>
            <person name="Marsh K."/>
            <person name="Snowden K.C."/>
            <person name="Lin-Wang K."/>
            <person name="Brian L."/>
            <person name="Martinez-Sanchez M."/>
            <person name="Wang M."/>
            <person name="Ileperuma N."/>
            <person name="Macnee N."/>
            <person name="Campin R."/>
            <person name="McAtee P."/>
            <person name="Drummond R.S.M."/>
            <person name="Espley R.V."/>
            <person name="Ireland H.S."/>
            <person name="Wu R."/>
            <person name="Atkinson R.G."/>
            <person name="Karunairetnam S."/>
            <person name="Bulley S."/>
            <person name="Chunkath S."/>
            <person name="Hanley Z."/>
            <person name="Storey R."/>
            <person name="Thrimawithana A.H."/>
            <person name="Thomson S."/>
            <person name="David C."/>
            <person name="Testolin R."/>
            <person name="Huang H."/>
            <person name="Hellens R.P."/>
            <person name="Schaffer R.J."/>
        </authorList>
    </citation>
    <scope>NUCLEOTIDE SEQUENCE [LARGE SCALE GENOMIC DNA]</scope>
    <source>
        <strain evidence="3">cv. Red5</strain>
    </source>
</reference>
<dbReference type="Gramene" id="PSS10262">
    <property type="protein sequence ID" value="PSS10262"/>
    <property type="gene ID" value="CEY00_Acc17356"/>
</dbReference>
<dbReference type="OMA" id="HTHLEYA"/>
<protein>
    <submittedName>
        <fullName evidence="2">Homeobox protein like</fullName>
    </submittedName>
</protein>
<evidence type="ECO:0000313" key="3">
    <source>
        <dbReference type="Proteomes" id="UP000241394"/>
    </source>
</evidence>
<dbReference type="STRING" id="1590841.A0A2R6QLI4"/>
<comment type="caution">
    <text evidence="2">The sequence shown here is derived from an EMBL/GenBank/DDBJ whole genome shotgun (WGS) entry which is preliminary data.</text>
</comment>
<name>A0A2R6QLI4_ACTCC</name>
<dbReference type="OrthoDB" id="1749136at2759"/>
<feature type="compositionally biased region" description="Basic and acidic residues" evidence="1">
    <location>
        <begin position="851"/>
        <end position="867"/>
    </location>
</feature>
<feature type="region of interest" description="Disordered" evidence="1">
    <location>
        <begin position="470"/>
        <end position="505"/>
    </location>
</feature>
<dbReference type="AlphaFoldDB" id="A0A2R6QLI4"/>
<organism evidence="2 3">
    <name type="scientific">Actinidia chinensis var. chinensis</name>
    <name type="common">Chinese soft-hair kiwi</name>
    <dbReference type="NCBI Taxonomy" id="1590841"/>
    <lineage>
        <taxon>Eukaryota</taxon>
        <taxon>Viridiplantae</taxon>
        <taxon>Streptophyta</taxon>
        <taxon>Embryophyta</taxon>
        <taxon>Tracheophyta</taxon>
        <taxon>Spermatophyta</taxon>
        <taxon>Magnoliopsida</taxon>
        <taxon>eudicotyledons</taxon>
        <taxon>Gunneridae</taxon>
        <taxon>Pentapetalae</taxon>
        <taxon>asterids</taxon>
        <taxon>Ericales</taxon>
        <taxon>Actinidiaceae</taxon>
        <taxon>Actinidia</taxon>
    </lineage>
</organism>
<dbReference type="GO" id="GO:0003677">
    <property type="term" value="F:DNA binding"/>
    <property type="evidence" value="ECO:0007669"/>
    <property type="project" value="UniProtKB-KW"/>
</dbReference>
<feature type="compositionally biased region" description="Polar residues" evidence="1">
    <location>
        <begin position="479"/>
        <end position="501"/>
    </location>
</feature>
<feature type="region of interest" description="Disordered" evidence="1">
    <location>
        <begin position="356"/>
        <end position="421"/>
    </location>
</feature>
<dbReference type="PANTHER" id="PTHR31008">
    <property type="entry name" value="COP1-INTERACTING PROTEIN-RELATED"/>
    <property type="match status" value="1"/>
</dbReference>